<keyword evidence="2" id="KW-0812">Transmembrane</keyword>
<proteinExistence type="predicted"/>
<sequence length="185" mass="17694">MGTAAAGAVGRRPGGAGGSHRRRNGLIAAAAVIAVVLGTGAAVLAAGAGTDSTRQAADRFFAAGEFPGDGTGYGRIPSGGFGEGRGRYGGFPGGGGPQGRPGLAVDQSKLQECLQSKGVTVDGGNAPSRPDLTDPKVREAFRQCIVQLGGGSGLPDGGPGGSGGPDGPGGSGRSGGNAPTGLITR</sequence>
<feature type="compositionally biased region" description="Gly residues" evidence="1">
    <location>
        <begin position="148"/>
        <end position="175"/>
    </location>
</feature>
<gene>
    <name evidence="3" type="ORF">FDG2_0658</name>
</gene>
<keyword evidence="2" id="KW-0472">Membrane</keyword>
<evidence type="ECO:0000313" key="3">
    <source>
        <dbReference type="EMBL" id="SBW18425.1"/>
    </source>
</evidence>
<name>A0A1C3NU29_9ACTN</name>
<dbReference type="EMBL" id="FLUV01000261">
    <property type="protein sequence ID" value="SBW18425.1"/>
    <property type="molecule type" value="Genomic_DNA"/>
</dbReference>
<evidence type="ECO:0000313" key="4">
    <source>
        <dbReference type="Proteomes" id="UP000199013"/>
    </source>
</evidence>
<feature type="compositionally biased region" description="Low complexity" evidence="1">
    <location>
        <begin position="1"/>
        <end position="11"/>
    </location>
</feature>
<feature type="transmembrane region" description="Helical" evidence="2">
    <location>
        <begin position="26"/>
        <end position="49"/>
    </location>
</feature>
<keyword evidence="4" id="KW-1185">Reference proteome</keyword>
<feature type="region of interest" description="Disordered" evidence="1">
    <location>
        <begin position="146"/>
        <end position="185"/>
    </location>
</feature>
<dbReference type="Proteomes" id="UP000199013">
    <property type="component" value="Unassembled WGS sequence"/>
</dbReference>
<feature type="compositionally biased region" description="Gly residues" evidence="1">
    <location>
        <begin position="69"/>
        <end position="99"/>
    </location>
</feature>
<evidence type="ECO:0000256" key="1">
    <source>
        <dbReference type="SAM" id="MobiDB-lite"/>
    </source>
</evidence>
<dbReference type="AlphaFoldDB" id="A0A1C3NU29"/>
<accession>A0A1C3NU29</accession>
<reference evidence="4" key="1">
    <citation type="submission" date="2016-02" db="EMBL/GenBank/DDBJ databases">
        <authorList>
            <person name="Wibberg D."/>
        </authorList>
    </citation>
    <scope>NUCLEOTIDE SEQUENCE [LARGE SCALE GENOMIC DNA]</scope>
</reference>
<organism evidence="3 4">
    <name type="scientific">Candidatus Protofrankia californiensis</name>
    <dbReference type="NCBI Taxonomy" id="1839754"/>
    <lineage>
        <taxon>Bacteria</taxon>
        <taxon>Bacillati</taxon>
        <taxon>Actinomycetota</taxon>
        <taxon>Actinomycetes</taxon>
        <taxon>Frankiales</taxon>
        <taxon>Frankiaceae</taxon>
        <taxon>Protofrankia</taxon>
    </lineage>
</organism>
<feature type="region of interest" description="Disordered" evidence="1">
    <location>
        <begin position="69"/>
        <end position="102"/>
    </location>
</feature>
<keyword evidence="2" id="KW-1133">Transmembrane helix</keyword>
<protein>
    <submittedName>
        <fullName evidence="3">Putative membrane protein</fullName>
    </submittedName>
</protein>
<feature type="region of interest" description="Disordered" evidence="1">
    <location>
        <begin position="1"/>
        <end position="20"/>
    </location>
</feature>
<evidence type="ECO:0000256" key="2">
    <source>
        <dbReference type="SAM" id="Phobius"/>
    </source>
</evidence>